<comment type="function">
    <text evidence="4">PPIases accelerate the folding of proteins. It catalyzes the cis-trans isomerization of proline imidic peptide bonds in oligopeptides.</text>
</comment>
<dbReference type="GO" id="GO:0006457">
    <property type="term" value="P:protein folding"/>
    <property type="evidence" value="ECO:0007669"/>
    <property type="project" value="InterPro"/>
</dbReference>
<dbReference type="GO" id="GO:0005737">
    <property type="term" value="C:cytoplasm"/>
    <property type="evidence" value="ECO:0007669"/>
    <property type="project" value="TreeGrafter"/>
</dbReference>
<dbReference type="EMBL" id="HBNR01047466">
    <property type="protein sequence ID" value="CAE4609472.1"/>
    <property type="molecule type" value="Transcribed_RNA"/>
</dbReference>
<dbReference type="GO" id="GO:0016018">
    <property type="term" value="F:cyclosporin A binding"/>
    <property type="evidence" value="ECO:0007669"/>
    <property type="project" value="TreeGrafter"/>
</dbReference>
<dbReference type="Pfam" id="PF00160">
    <property type="entry name" value="Pro_isomerase"/>
    <property type="match status" value="1"/>
</dbReference>
<dbReference type="PRINTS" id="PR00153">
    <property type="entry name" value="CSAPPISMRASE"/>
</dbReference>
<dbReference type="InterPro" id="IPR020892">
    <property type="entry name" value="Cyclophilin-type_PPIase_CS"/>
</dbReference>
<dbReference type="PROSITE" id="PS51203">
    <property type="entry name" value="CS"/>
    <property type="match status" value="1"/>
</dbReference>
<evidence type="ECO:0000259" key="5">
    <source>
        <dbReference type="PROSITE" id="PS50072"/>
    </source>
</evidence>
<proteinExistence type="inferred from homology"/>
<evidence type="ECO:0000256" key="3">
    <source>
        <dbReference type="ARBA" id="ARBA00023235"/>
    </source>
</evidence>
<dbReference type="InterPro" id="IPR002130">
    <property type="entry name" value="Cyclophilin-type_PPIase_dom"/>
</dbReference>
<dbReference type="InterPro" id="IPR007052">
    <property type="entry name" value="CS_dom"/>
</dbReference>
<dbReference type="FunFam" id="2.40.100.10:FF:000022">
    <property type="entry name" value="Peptidyl-prolyl cis-trans isomerase CYP95"/>
    <property type="match status" value="1"/>
</dbReference>
<keyword evidence="3 4" id="KW-0413">Isomerase</keyword>
<dbReference type="Gene3D" id="2.60.40.790">
    <property type="match status" value="1"/>
</dbReference>
<protein>
    <recommendedName>
        <fullName evidence="4">Peptidyl-prolyl cis-trans isomerase</fullName>
        <shortName evidence="4">PPIase</shortName>
        <ecNumber evidence="4">5.2.1.8</ecNumber>
    </recommendedName>
</protein>
<organism evidence="7">
    <name type="scientific">Alexandrium monilatum</name>
    <dbReference type="NCBI Taxonomy" id="311494"/>
    <lineage>
        <taxon>Eukaryota</taxon>
        <taxon>Sar</taxon>
        <taxon>Alveolata</taxon>
        <taxon>Dinophyceae</taxon>
        <taxon>Gonyaulacales</taxon>
        <taxon>Pyrocystaceae</taxon>
        <taxon>Alexandrium</taxon>
    </lineage>
</organism>
<evidence type="ECO:0000256" key="1">
    <source>
        <dbReference type="ARBA" id="ARBA00000971"/>
    </source>
</evidence>
<comment type="similarity">
    <text evidence="4">Belongs to the cyclophilin-type PPIase family.</text>
</comment>
<name>A0A7S4RBY1_9DINO</name>
<dbReference type="SUPFAM" id="SSF50891">
    <property type="entry name" value="Cyclophilin-like"/>
    <property type="match status" value="1"/>
</dbReference>
<dbReference type="GO" id="GO:0003755">
    <property type="term" value="F:peptidyl-prolyl cis-trans isomerase activity"/>
    <property type="evidence" value="ECO:0007669"/>
    <property type="project" value="UniProtKB-UniRule"/>
</dbReference>
<dbReference type="PANTHER" id="PTHR11071:SF561">
    <property type="entry name" value="PEPTIDYL-PROLYL CIS-TRANS ISOMERASE D-RELATED"/>
    <property type="match status" value="1"/>
</dbReference>
<dbReference type="SUPFAM" id="SSF49764">
    <property type="entry name" value="HSP20-like chaperones"/>
    <property type="match status" value="1"/>
</dbReference>
<feature type="domain" description="CS" evidence="6">
    <location>
        <begin position="3"/>
        <end position="104"/>
    </location>
</feature>
<keyword evidence="2 4" id="KW-0697">Rotamase</keyword>
<evidence type="ECO:0000256" key="4">
    <source>
        <dbReference type="RuleBase" id="RU363019"/>
    </source>
</evidence>
<accession>A0A7S4RBY1</accession>
<evidence type="ECO:0000259" key="6">
    <source>
        <dbReference type="PROSITE" id="PS51203"/>
    </source>
</evidence>
<dbReference type="InterPro" id="IPR029000">
    <property type="entry name" value="Cyclophilin-like_dom_sf"/>
</dbReference>
<evidence type="ECO:0000313" key="7">
    <source>
        <dbReference type="EMBL" id="CAE4609472.1"/>
    </source>
</evidence>
<reference evidence="7" key="1">
    <citation type="submission" date="2021-01" db="EMBL/GenBank/DDBJ databases">
        <authorList>
            <person name="Corre E."/>
            <person name="Pelletier E."/>
            <person name="Niang G."/>
            <person name="Scheremetjew M."/>
            <person name="Finn R."/>
            <person name="Kale V."/>
            <person name="Holt S."/>
            <person name="Cochrane G."/>
            <person name="Meng A."/>
            <person name="Brown T."/>
            <person name="Cohen L."/>
        </authorList>
    </citation>
    <scope>NUCLEOTIDE SEQUENCE</scope>
    <source>
        <strain evidence="7">CCMP3105</strain>
    </source>
</reference>
<dbReference type="Pfam" id="PF04969">
    <property type="entry name" value="CS"/>
    <property type="match status" value="1"/>
</dbReference>
<gene>
    <name evidence="7" type="ORF">AMON00008_LOCUS33076</name>
</gene>
<dbReference type="PROSITE" id="PS00170">
    <property type="entry name" value="CSA_PPIASE_1"/>
    <property type="match status" value="1"/>
</dbReference>
<sequence>MPAQQDKYYWTKPLATDGVDNSPEIRVCVPVGDNTRAKDWDVKIGKKSLKVVLKGSQEPIIDDVLWKEINLEESTWEMDKDDGKPCIVITILKKGKWDNWPYLLKCEEVRPDTTITHKAFLDVVIGTRSVGRIVLGLYGNLVPKTVENFRALCTGEKGVGQSGKPLHYKGCPFHRVIPKFMVQGGDFTEGDGTGGESIYGERFADENFVLKHNRAGLLSMANPGPDSNGSQFFITVKETPHLDGKHVIFGEVLEGYDPVVERIERVGSQSGETSKKVIIEDCGILE</sequence>
<comment type="catalytic activity">
    <reaction evidence="1 4">
        <text>[protein]-peptidylproline (omega=180) = [protein]-peptidylproline (omega=0)</text>
        <dbReference type="Rhea" id="RHEA:16237"/>
        <dbReference type="Rhea" id="RHEA-COMP:10747"/>
        <dbReference type="Rhea" id="RHEA-COMP:10748"/>
        <dbReference type="ChEBI" id="CHEBI:83833"/>
        <dbReference type="ChEBI" id="CHEBI:83834"/>
        <dbReference type="EC" id="5.2.1.8"/>
    </reaction>
</comment>
<evidence type="ECO:0000256" key="2">
    <source>
        <dbReference type="ARBA" id="ARBA00023110"/>
    </source>
</evidence>
<dbReference type="Gene3D" id="2.40.100.10">
    <property type="entry name" value="Cyclophilin-like"/>
    <property type="match status" value="1"/>
</dbReference>
<dbReference type="AlphaFoldDB" id="A0A7S4RBY1"/>
<dbReference type="CDD" id="cd01926">
    <property type="entry name" value="cyclophilin_ABH_like"/>
    <property type="match status" value="1"/>
</dbReference>
<dbReference type="PROSITE" id="PS50072">
    <property type="entry name" value="CSA_PPIASE_2"/>
    <property type="match status" value="1"/>
</dbReference>
<dbReference type="EC" id="5.2.1.8" evidence="4"/>
<dbReference type="InterPro" id="IPR008978">
    <property type="entry name" value="HSP20-like_chaperone"/>
</dbReference>
<feature type="domain" description="PPIase cyclophilin-type" evidence="5">
    <location>
        <begin position="120"/>
        <end position="284"/>
    </location>
</feature>
<dbReference type="PANTHER" id="PTHR11071">
    <property type="entry name" value="PEPTIDYL-PROLYL CIS-TRANS ISOMERASE"/>
    <property type="match status" value="1"/>
</dbReference>
<dbReference type="CDD" id="cd06467">
    <property type="entry name" value="p23_NUDC_like"/>
    <property type="match status" value="1"/>
</dbReference>